<evidence type="ECO:0000256" key="6">
    <source>
        <dbReference type="ARBA" id="ARBA00023159"/>
    </source>
</evidence>
<protein>
    <submittedName>
        <fullName evidence="10">Yorkie homolog</fullName>
    </submittedName>
</protein>
<dbReference type="GO" id="GO:0005923">
    <property type="term" value="C:bicellular tight junction"/>
    <property type="evidence" value="ECO:0007669"/>
    <property type="project" value="UniProtKB-SubCell"/>
</dbReference>
<feature type="compositionally biased region" description="Low complexity" evidence="8">
    <location>
        <begin position="363"/>
        <end position="373"/>
    </location>
</feature>
<evidence type="ECO:0000259" key="9">
    <source>
        <dbReference type="PROSITE" id="PS50020"/>
    </source>
</evidence>
<dbReference type="Pfam" id="PF00397">
    <property type="entry name" value="WW"/>
    <property type="match status" value="2"/>
</dbReference>
<keyword evidence="6" id="KW-0010">Activator</keyword>
<feature type="compositionally biased region" description="Low complexity" evidence="8">
    <location>
        <begin position="92"/>
        <end position="105"/>
    </location>
</feature>
<dbReference type="SMART" id="SM00456">
    <property type="entry name" value="WW"/>
    <property type="match status" value="2"/>
</dbReference>
<evidence type="ECO:0000256" key="3">
    <source>
        <dbReference type="ARBA" id="ARBA00004496"/>
    </source>
</evidence>
<dbReference type="GO" id="GO:0005634">
    <property type="term" value="C:nucleus"/>
    <property type="evidence" value="ECO:0007669"/>
    <property type="project" value="UniProtKB-SubCell"/>
</dbReference>
<organism evidence="10">
    <name type="scientific">Phallusia mammillata</name>
    <dbReference type="NCBI Taxonomy" id="59560"/>
    <lineage>
        <taxon>Eukaryota</taxon>
        <taxon>Metazoa</taxon>
        <taxon>Chordata</taxon>
        <taxon>Tunicata</taxon>
        <taxon>Ascidiacea</taxon>
        <taxon>Phlebobranchia</taxon>
        <taxon>Ascidiidae</taxon>
        <taxon>Phallusia</taxon>
    </lineage>
</organism>
<dbReference type="GO" id="GO:0035329">
    <property type="term" value="P:hippo signaling"/>
    <property type="evidence" value="ECO:0007669"/>
    <property type="project" value="TreeGrafter"/>
</dbReference>
<feature type="region of interest" description="Disordered" evidence="8">
    <location>
        <begin position="57"/>
        <end position="170"/>
    </location>
</feature>
<reference evidence="10" key="1">
    <citation type="submission" date="2020-04" db="EMBL/GenBank/DDBJ databases">
        <authorList>
            <person name="Neveu A P."/>
        </authorList>
    </citation>
    <scope>NUCLEOTIDE SEQUENCE</scope>
    <source>
        <tissue evidence="10">Whole embryo</tissue>
    </source>
</reference>
<keyword evidence="4" id="KW-0965">Cell junction</keyword>
<proteinExistence type="evidence at transcript level"/>
<feature type="domain" description="WW" evidence="9">
    <location>
        <begin position="268"/>
        <end position="301"/>
    </location>
</feature>
<evidence type="ECO:0000256" key="2">
    <source>
        <dbReference type="ARBA" id="ARBA00004435"/>
    </source>
</evidence>
<keyword evidence="4" id="KW-0796">Tight junction</keyword>
<dbReference type="Gene3D" id="2.20.70.10">
    <property type="match status" value="2"/>
</dbReference>
<evidence type="ECO:0000256" key="5">
    <source>
        <dbReference type="ARBA" id="ARBA00022490"/>
    </source>
</evidence>
<dbReference type="PANTHER" id="PTHR17616">
    <property type="entry name" value="YES-ASSOCIATED PROTEIN YAP1 FAMILY MEMBER"/>
    <property type="match status" value="1"/>
</dbReference>
<sequence>MDVDEESTKTTITTGHNQVIHVRQDSASELEALFNTVMNPNFKSKSLPMKARNLPKSFFEQPDKPRHQAVYHGHSQSMGGLSVSTAPQIIHSRSSSSDSNASHTSTAQNTNNNNGAPLGSPAISGAMKGNHKVGYMSPAQRRMPHSPYTSQQSHVGLSVPQVSHARSKSSPASLELMNVAHLQVKASDIPPDMPLPPGWSAATTTDGQQYFMNHNDRTTTWEDPRIAIIKQQRQSQLVQQSQSLSVTSSPLPQTSIHNNIPADRALQQSLPPGWEQSKTQQGEVFFINHQTKSTSWIDPRLQNIQGNGQQNNSQLQQQLMKVNQMDMASNAGRSVGSSLPPQQQSMLKHFTQEKDLLMRKQMLKQSQSQMSASGMDPFLGSGSPNYHQRDPSQDSGVGMGSNYSLPRTPDDYLGNVEEMDTGDIARRIHNPQIPAPTMVPTSNHQQPQQQPTHQQHNQMTNNNQRFPDFLDTLPSSNVDFSANPQTSAVGNPSLAPPCGNSNNPAAPLDGSDLVPSIPEAMSQDFDVESMLNHVKPEPIESGMIWL</sequence>
<feature type="compositionally biased region" description="Polar residues" evidence="8">
    <location>
        <begin position="106"/>
        <end position="115"/>
    </location>
</feature>
<name>A0A6F9DXX2_9ASCI</name>
<dbReference type="InterPro" id="IPR051583">
    <property type="entry name" value="YAP1"/>
</dbReference>
<keyword evidence="7" id="KW-0539">Nucleus</keyword>
<dbReference type="InterPro" id="IPR001202">
    <property type="entry name" value="WW_dom"/>
</dbReference>
<dbReference type="FunFam" id="2.20.70.10:FF:000012">
    <property type="entry name" value="transcriptional coactivator YAP1 isoform X2"/>
    <property type="match status" value="1"/>
</dbReference>
<feature type="compositionally biased region" description="Polar residues" evidence="8">
    <location>
        <begin position="74"/>
        <end position="87"/>
    </location>
</feature>
<dbReference type="SUPFAM" id="SSF51045">
    <property type="entry name" value="WW domain"/>
    <property type="match status" value="2"/>
</dbReference>
<dbReference type="InterPro" id="IPR036020">
    <property type="entry name" value="WW_dom_sf"/>
</dbReference>
<feature type="region of interest" description="Disordered" evidence="8">
    <location>
        <begin position="362"/>
        <end position="416"/>
    </location>
</feature>
<feature type="region of interest" description="Disordered" evidence="8">
    <location>
        <begin position="432"/>
        <end position="466"/>
    </location>
</feature>
<evidence type="ECO:0000256" key="7">
    <source>
        <dbReference type="ARBA" id="ARBA00023242"/>
    </source>
</evidence>
<dbReference type="Gene3D" id="6.20.430.10">
    <property type="match status" value="1"/>
</dbReference>
<dbReference type="PANTHER" id="PTHR17616:SF8">
    <property type="entry name" value="TRANSCRIPTIONAL COACTIVATOR YORKIE"/>
    <property type="match status" value="1"/>
</dbReference>
<dbReference type="GO" id="GO:0003713">
    <property type="term" value="F:transcription coactivator activity"/>
    <property type="evidence" value="ECO:0007669"/>
    <property type="project" value="TreeGrafter"/>
</dbReference>
<accession>A0A6F9DXX2</accession>
<dbReference type="PROSITE" id="PS01159">
    <property type="entry name" value="WW_DOMAIN_1"/>
    <property type="match status" value="2"/>
</dbReference>
<gene>
    <name evidence="10" type="primary">Yap1</name>
</gene>
<dbReference type="CDD" id="cd00201">
    <property type="entry name" value="WW"/>
    <property type="match status" value="2"/>
</dbReference>
<dbReference type="PROSITE" id="PS50020">
    <property type="entry name" value="WW_DOMAIN_2"/>
    <property type="match status" value="2"/>
</dbReference>
<evidence type="ECO:0000256" key="8">
    <source>
        <dbReference type="SAM" id="MobiDB-lite"/>
    </source>
</evidence>
<dbReference type="AlphaFoldDB" id="A0A6F9DXX2"/>
<evidence type="ECO:0000256" key="1">
    <source>
        <dbReference type="ARBA" id="ARBA00004123"/>
    </source>
</evidence>
<evidence type="ECO:0000313" key="10">
    <source>
        <dbReference type="EMBL" id="CAB3267816.1"/>
    </source>
</evidence>
<dbReference type="GO" id="GO:0045944">
    <property type="term" value="P:positive regulation of transcription by RNA polymerase II"/>
    <property type="evidence" value="ECO:0007669"/>
    <property type="project" value="TreeGrafter"/>
</dbReference>
<comment type="subcellular location">
    <subcellularLocation>
        <location evidence="2">Cell junction</location>
        <location evidence="2">Tight junction</location>
    </subcellularLocation>
    <subcellularLocation>
        <location evidence="3">Cytoplasm</location>
    </subcellularLocation>
    <subcellularLocation>
        <location evidence="1">Nucleus</location>
    </subcellularLocation>
</comment>
<dbReference type="EMBL" id="LR791954">
    <property type="protein sequence ID" value="CAB3267816.1"/>
    <property type="molecule type" value="mRNA"/>
</dbReference>
<evidence type="ECO:0000256" key="4">
    <source>
        <dbReference type="ARBA" id="ARBA00022427"/>
    </source>
</evidence>
<feature type="domain" description="WW" evidence="9">
    <location>
        <begin position="193"/>
        <end position="226"/>
    </location>
</feature>
<keyword evidence="5" id="KW-0963">Cytoplasm</keyword>
<feature type="compositionally biased region" description="Low complexity" evidence="8">
    <location>
        <begin position="440"/>
        <end position="464"/>
    </location>
</feature>
<dbReference type="GO" id="GO:0005737">
    <property type="term" value="C:cytoplasm"/>
    <property type="evidence" value="ECO:0007669"/>
    <property type="project" value="UniProtKB-SubCell"/>
</dbReference>